<gene>
    <name evidence="2" type="ORF">ICL16_00660</name>
</gene>
<reference evidence="2" key="1">
    <citation type="submission" date="2020-09" db="EMBL/GenBank/DDBJ databases">
        <title>Iningainema tapete sp. nov. (Scytonemataceae, Cyanobacteria) from greenhouses in central Florida (USA) produces two types of nodularin with biosynthetic potential for microcystin-LR and anabaenopeptins.</title>
        <authorList>
            <person name="Berthold D.E."/>
            <person name="Lefler F.W."/>
            <person name="Huang I.-S."/>
            <person name="Abdulla H."/>
            <person name="Zimba P.V."/>
            <person name="Laughinghouse H.D. IV."/>
        </authorList>
    </citation>
    <scope>NUCLEOTIDE SEQUENCE</scope>
    <source>
        <strain evidence="2">BLCCT55</strain>
    </source>
</reference>
<dbReference type="PANTHER" id="PTHR34107:SF2">
    <property type="entry name" value="SLL0888 PROTEIN"/>
    <property type="match status" value="1"/>
</dbReference>
<dbReference type="PANTHER" id="PTHR34107">
    <property type="entry name" value="SLL0198 PROTEIN-RELATED"/>
    <property type="match status" value="1"/>
</dbReference>
<keyword evidence="2" id="KW-0378">Hydrolase</keyword>
<sequence>MTKTPFKINTLREYLNFDDGTDKRYDLEDGVLVEMPPGTGKHEQIITLLLVRFFLEKERLGLPLEPRPNGTEVLTKKQPRRPDVSVMTVEQAQTIEKTSAILRTPPLLIVEVVSPESVDRDYNEKSSEYADFGVGEYWIVDPLLNKVTICLLSEGVYQQTVYTKNQRIVSRLFPELELTANQALCI</sequence>
<feature type="domain" description="Putative restriction endonuclease" evidence="1">
    <location>
        <begin position="12"/>
        <end position="180"/>
    </location>
</feature>
<dbReference type="CDD" id="cd06260">
    <property type="entry name" value="DUF820-like"/>
    <property type="match status" value="1"/>
</dbReference>
<protein>
    <submittedName>
        <fullName evidence="2">Uma2 family endonuclease</fullName>
    </submittedName>
</protein>
<dbReference type="Pfam" id="PF05685">
    <property type="entry name" value="Uma2"/>
    <property type="match status" value="1"/>
</dbReference>
<keyword evidence="2" id="KW-0540">Nuclease</keyword>
<keyword evidence="2" id="KW-0255">Endonuclease</keyword>
<dbReference type="InterPro" id="IPR012296">
    <property type="entry name" value="Nuclease_put_TT1808"/>
</dbReference>
<evidence type="ECO:0000313" key="2">
    <source>
        <dbReference type="EMBL" id="MBD2770673.1"/>
    </source>
</evidence>
<name>A0A8J7BWC7_9CYAN</name>
<proteinExistence type="predicted"/>
<comment type="caution">
    <text evidence="2">The sequence shown here is derived from an EMBL/GenBank/DDBJ whole genome shotgun (WGS) entry which is preliminary data.</text>
</comment>
<accession>A0A8J7BWC7</accession>
<dbReference type="InterPro" id="IPR008538">
    <property type="entry name" value="Uma2"/>
</dbReference>
<dbReference type="RefSeq" id="WP_190824972.1">
    <property type="nucleotide sequence ID" value="NZ_CAWPPI010000007.1"/>
</dbReference>
<dbReference type="SUPFAM" id="SSF52980">
    <property type="entry name" value="Restriction endonuclease-like"/>
    <property type="match status" value="1"/>
</dbReference>
<organism evidence="2 3">
    <name type="scientific">Iningainema tapete BLCC-T55</name>
    <dbReference type="NCBI Taxonomy" id="2748662"/>
    <lineage>
        <taxon>Bacteria</taxon>
        <taxon>Bacillati</taxon>
        <taxon>Cyanobacteriota</taxon>
        <taxon>Cyanophyceae</taxon>
        <taxon>Nostocales</taxon>
        <taxon>Scytonemataceae</taxon>
        <taxon>Iningainema tapete</taxon>
    </lineage>
</organism>
<evidence type="ECO:0000313" key="3">
    <source>
        <dbReference type="Proteomes" id="UP000629098"/>
    </source>
</evidence>
<dbReference type="Gene3D" id="3.90.1570.10">
    <property type="entry name" value="tt1808, chain A"/>
    <property type="match status" value="1"/>
</dbReference>
<dbReference type="GO" id="GO:0004519">
    <property type="term" value="F:endonuclease activity"/>
    <property type="evidence" value="ECO:0007669"/>
    <property type="project" value="UniProtKB-KW"/>
</dbReference>
<dbReference type="InterPro" id="IPR011335">
    <property type="entry name" value="Restrct_endonuc-II-like"/>
</dbReference>
<evidence type="ECO:0000259" key="1">
    <source>
        <dbReference type="Pfam" id="PF05685"/>
    </source>
</evidence>
<dbReference type="EMBL" id="JACXAE010000007">
    <property type="protein sequence ID" value="MBD2770673.1"/>
    <property type="molecule type" value="Genomic_DNA"/>
</dbReference>
<dbReference type="Proteomes" id="UP000629098">
    <property type="component" value="Unassembled WGS sequence"/>
</dbReference>
<keyword evidence="3" id="KW-1185">Reference proteome</keyword>
<dbReference type="AlphaFoldDB" id="A0A8J7BWC7"/>